<dbReference type="AlphaFoldDB" id="A0A0L0DRI8"/>
<dbReference type="PROSITE" id="PS01287">
    <property type="entry name" value="RTC"/>
    <property type="match status" value="1"/>
</dbReference>
<feature type="domain" description="RNA 3'-terminal phosphate cyclase insert" evidence="6">
    <location>
        <begin position="184"/>
        <end position="280"/>
    </location>
</feature>
<dbReference type="InterPro" id="IPR000228">
    <property type="entry name" value="RNA3'_term_phos_cyc"/>
</dbReference>
<dbReference type="OMA" id="YTDQNKG"/>
<dbReference type="NCBIfam" id="TIGR03400">
    <property type="entry name" value="18S_RNA_Rcl1p"/>
    <property type="match status" value="1"/>
</dbReference>
<dbReference type="Pfam" id="PF05189">
    <property type="entry name" value="RTC_insert"/>
    <property type="match status" value="1"/>
</dbReference>
<dbReference type="GO" id="GO:0005730">
    <property type="term" value="C:nucleolus"/>
    <property type="evidence" value="ECO:0007669"/>
    <property type="project" value="UniProtKB-SubCell"/>
</dbReference>
<dbReference type="PANTHER" id="PTHR11096">
    <property type="entry name" value="RNA 3' TERMINAL PHOSPHATE CYCLASE"/>
    <property type="match status" value="1"/>
</dbReference>
<reference evidence="7 8" key="1">
    <citation type="submission" date="2010-05" db="EMBL/GenBank/DDBJ databases">
        <title>The Genome Sequence of Thecamonas trahens ATCC 50062.</title>
        <authorList>
            <consortium name="The Broad Institute Genome Sequencing Platform"/>
            <person name="Russ C."/>
            <person name="Cuomo C."/>
            <person name="Shea T."/>
            <person name="Young S.K."/>
            <person name="Zeng Q."/>
            <person name="Koehrsen M."/>
            <person name="Haas B."/>
            <person name="Borodovsky M."/>
            <person name="Guigo R."/>
            <person name="Alvarado L."/>
            <person name="Berlin A."/>
            <person name="Bochicchio J."/>
            <person name="Borenstein D."/>
            <person name="Chapman S."/>
            <person name="Chen Z."/>
            <person name="Freedman E."/>
            <person name="Gellesch M."/>
            <person name="Goldberg J."/>
            <person name="Griggs A."/>
            <person name="Gujja S."/>
            <person name="Heilman E."/>
            <person name="Heiman D."/>
            <person name="Hepburn T."/>
            <person name="Howarth C."/>
            <person name="Jen D."/>
            <person name="Larson L."/>
            <person name="Mehta T."/>
            <person name="Park D."/>
            <person name="Pearson M."/>
            <person name="Roberts A."/>
            <person name="Saif S."/>
            <person name="Shenoy N."/>
            <person name="Sisk P."/>
            <person name="Stolte C."/>
            <person name="Sykes S."/>
            <person name="Thomson T."/>
            <person name="Walk T."/>
            <person name="White J."/>
            <person name="Yandava C."/>
            <person name="Burger G."/>
            <person name="Gray M.W."/>
            <person name="Holland P.W.H."/>
            <person name="King N."/>
            <person name="Lang F.B.F."/>
            <person name="Roger A.J."/>
            <person name="Ruiz-Trillo I."/>
            <person name="Lander E."/>
            <person name="Nusbaum C."/>
        </authorList>
    </citation>
    <scope>NUCLEOTIDE SEQUENCE [LARGE SCALE GENOMIC DNA]</scope>
    <source>
        <strain evidence="7 8">ATCC 50062</strain>
    </source>
</reference>
<dbReference type="InterPro" id="IPR013791">
    <property type="entry name" value="RNA3'-term_phos_cycl_insert"/>
</dbReference>
<dbReference type="InterPro" id="IPR037136">
    <property type="entry name" value="RNA3'_phos_cyclase_dom_sf"/>
</dbReference>
<feature type="domain" description="RNA 3'-terminal phosphate cyclase" evidence="5">
    <location>
        <begin position="8"/>
        <end position="334"/>
    </location>
</feature>
<name>A0A0L0DRI8_THETB</name>
<sequence length="360" mass="38238">MATGVLSYRGSAMFRMRLVTATLTGKSVLIEDIRVDEQEIGLRDYEAGLLRLLEKVSNGCRVEINETGTSVLYTPGVLTGGKFSHDCALSRGIGYYAEALFVLGPFCKKPISAVLRGVTNESLDTSVDVLRMVVVPVLRTFGLEADAFVLKINKRGAPPGGGGEIKLTIPTAKALSPVLKVAGGEIRRIRGVAYTTRLSPLFASRMVDAAKSVLVDYMADVFIYTDHYKGSGGGASPGFAISLVAESETGALLPAELTASKGDMPEAIGEAAALLLLEEVARGGAIATVMQPLVLMYMAFSSEDVSAVRFGTLSKYAISVLRLIRDFVGVVFKIEADRTTETVLLSCMGSGHANTARVVQ</sequence>
<dbReference type="OrthoDB" id="1911237at2759"/>
<evidence type="ECO:0000259" key="6">
    <source>
        <dbReference type="Pfam" id="PF05189"/>
    </source>
</evidence>
<evidence type="ECO:0000256" key="1">
    <source>
        <dbReference type="ARBA" id="ARBA00004604"/>
    </source>
</evidence>
<evidence type="ECO:0000256" key="4">
    <source>
        <dbReference type="ARBA" id="ARBA00023242"/>
    </source>
</evidence>
<comment type="similarity">
    <text evidence="2">Belongs to the RNA 3'-terminal cyclase family. Type 2 subfamily.</text>
</comment>
<dbReference type="PANTHER" id="PTHR11096:SF1">
    <property type="entry name" value="RNA 3'-TERMINAL PHOSPHATE CYCLASE-LIKE PROTEIN"/>
    <property type="match status" value="1"/>
</dbReference>
<dbReference type="SUPFAM" id="SSF55205">
    <property type="entry name" value="EPT/RTPC-like"/>
    <property type="match status" value="1"/>
</dbReference>
<evidence type="ECO:0000313" key="8">
    <source>
        <dbReference type="Proteomes" id="UP000054408"/>
    </source>
</evidence>
<keyword evidence="3" id="KW-0690">Ribosome biogenesis</keyword>
<dbReference type="eggNOG" id="KOG3980">
    <property type="taxonomic scope" value="Eukaryota"/>
</dbReference>
<dbReference type="GeneID" id="25568465"/>
<dbReference type="Proteomes" id="UP000054408">
    <property type="component" value="Unassembled WGS sequence"/>
</dbReference>
<protein>
    <submittedName>
        <fullName evidence="7">18S rRNA biogenesis protein RCL1</fullName>
    </submittedName>
</protein>
<dbReference type="InterPro" id="IPR023797">
    <property type="entry name" value="RNA3'_phos_cyclase_dom"/>
</dbReference>
<evidence type="ECO:0000259" key="5">
    <source>
        <dbReference type="Pfam" id="PF01137"/>
    </source>
</evidence>
<dbReference type="Gene3D" id="3.30.360.20">
    <property type="entry name" value="RNA 3'-terminal phosphate cyclase, insert domain"/>
    <property type="match status" value="1"/>
</dbReference>
<keyword evidence="8" id="KW-1185">Reference proteome</keyword>
<evidence type="ECO:0000256" key="2">
    <source>
        <dbReference type="ARBA" id="ARBA00007089"/>
    </source>
</evidence>
<dbReference type="InterPro" id="IPR013792">
    <property type="entry name" value="RNA3'P_cycl/enolpyr_Trfase_a/b"/>
</dbReference>
<dbReference type="STRING" id="461836.A0A0L0DRI8"/>
<accession>A0A0L0DRI8</accession>
<dbReference type="InterPro" id="IPR036553">
    <property type="entry name" value="RPTC_insert"/>
</dbReference>
<proteinExistence type="inferred from homology"/>
<dbReference type="InterPro" id="IPR016443">
    <property type="entry name" value="RNA3'_term_phos_cyc_type_2"/>
</dbReference>
<comment type="subcellular location">
    <subcellularLocation>
        <location evidence="1">Nucleus</location>
        <location evidence="1">Nucleolus</location>
    </subcellularLocation>
</comment>
<dbReference type="GO" id="GO:0004521">
    <property type="term" value="F:RNA endonuclease activity"/>
    <property type="evidence" value="ECO:0007669"/>
    <property type="project" value="TreeGrafter"/>
</dbReference>
<dbReference type="Gene3D" id="3.65.10.20">
    <property type="entry name" value="RNA 3'-terminal phosphate cyclase domain"/>
    <property type="match status" value="1"/>
</dbReference>
<dbReference type="Pfam" id="PF01137">
    <property type="entry name" value="RTC"/>
    <property type="match status" value="1"/>
</dbReference>
<dbReference type="RefSeq" id="XP_013753389.1">
    <property type="nucleotide sequence ID" value="XM_013897935.1"/>
</dbReference>
<dbReference type="InterPro" id="IPR020719">
    <property type="entry name" value="RNA3'_term_phos_cycl-like_CS"/>
</dbReference>
<gene>
    <name evidence="7" type="ORF">AMSG_10180</name>
</gene>
<dbReference type="GO" id="GO:0000479">
    <property type="term" value="P:endonucleolytic cleavage of tricistronic rRNA transcript (SSU-rRNA, 5.8S rRNA, LSU-rRNA)"/>
    <property type="evidence" value="ECO:0007669"/>
    <property type="project" value="TreeGrafter"/>
</dbReference>
<evidence type="ECO:0000313" key="7">
    <source>
        <dbReference type="EMBL" id="KNC54939.1"/>
    </source>
</evidence>
<evidence type="ECO:0000256" key="3">
    <source>
        <dbReference type="ARBA" id="ARBA00022517"/>
    </source>
</evidence>
<organism evidence="7 8">
    <name type="scientific">Thecamonas trahens ATCC 50062</name>
    <dbReference type="NCBI Taxonomy" id="461836"/>
    <lineage>
        <taxon>Eukaryota</taxon>
        <taxon>Apusozoa</taxon>
        <taxon>Apusomonadida</taxon>
        <taxon>Apusomonadidae</taxon>
        <taxon>Thecamonas</taxon>
    </lineage>
</organism>
<dbReference type="EMBL" id="GL349493">
    <property type="protein sequence ID" value="KNC54939.1"/>
    <property type="molecule type" value="Genomic_DNA"/>
</dbReference>
<keyword evidence="4" id="KW-0539">Nucleus</keyword>